<protein>
    <submittedName>
        <fullName evidence="1">Uncharacterized protein</fullName>
    </submittedName>
</protein>
<accession>A0A1C5JFR2</accession>
<dbReference type="Proteomes" id="UP000198221">
    <property type="component" value="Chromosome I"/>
</dbReference>
<name>A0A1C5JFR2_9ACTN</name>
<evidence type="ECO:0000313" key="1">
    <source>
        <dbReference type="EMBL" id="SCG69151.1"/>
    </source>
</evidence>
<reference evidence="2" key="1">
    <citation type="submission" date="2016-06" db="EMBL/GenBank/DDBJ databases">
        <authorList>
            <person name="Varghese N."/>
            <person name="Submissions Spin"/>
        </authorList>
    </citation>
    <scope>NUCLEOTIDE SEQUENCE [LARGE SCALE GENOMIC DNA]</scope>
    <source>
        <strain evidence="2">DSM 43819</strain>
    </source>
</reference>
<gene>
    <name evidence="1" type="ORF">GA0070613_4561</name>
</gene>
<keyword evidence="2" id="KW-1185">Reference proteome</keyword>
<dbReference type="RefSeq" id="WP_089014092.1">
    <property type="nucleotide sequence ID" value="NZ_LT607754.1"/>
</dbReference>
<dbReference type="EMBL" id="LT607754">
    <property type="protein sequence ID" value="SCG69151.1"/>
    <property type="molecule type" value="Genomic_DNA"/>
</dbReference>
<evidence type="ECO:0000313" key="2">
    <source>
        <dbReference type="Proteomes" id="UP000198221"/>
    </source>
</evidence>
<sequence length="60" mass="6658">MEYTHDYRHVLERTRRLGARIVLVEPFALIAQAWLRAVTPGDLTAGLTPPARVSAVTQAT</sequence>
<proteinExistence type="predicted"/>
<dbReference type="AlphaFoldDB" id="A0A1C5JFR2"/>
<organism evidence="1 2">
    <name type="scientific">Micromonospora inositola</name>
    <dbReference type="NCBI Taxonomy" id="47865"/>
    <lineage>
        <taxon>Bacteria</taxon>
        <taxon>Bacillati</taxon>
        <taxon>Actinomycetota</taxon>
        <taxon>Actinomycetes</taxon>
        <taxon>Micromonosporales</taxon>
        <taxon>Micromonosporaceae</taxon>
        <taxon>Micromonospora</taxon>
    </lineage>
</organism>